<sequence length="52" mass="5938">MRMSVGLSLLLPLWGRTFLLLLSVVMAQSHWPSEPSEAVRDWENQLEASMHS</sequence>
<feature type="chain" id="PRO_5014468910" evidence="1">
    <location>
        <begin position="28"/>
        <end position="52"/>
    </location>
</feature>
<feature type="signal peptide" evidence="1">
    <location>
        <begin position="1"/>
        <end position="27"/>
    </location>
</feature>
<gene>
    <name evidence="2" type="ORF">CK820_G0005098</name>
</gene>
<protein>
    <submittedName>
        <fullName evidence="2">DAG1 isoform 14</fullName>
    </submittedName>
</protein>
<organism evidence="2 3">
    <name type="scientific">Pan troglodytes</name>
    <name type="common">Chimpanzee</name>
    <dbReference type="NCBI Taxonomy" id="9598"/>
    <lineage>
        <taxon>Eukaryota</taxon>
        <taxon>Metazoa</taxon>
        <taxon>Chordata</taxon>
        <taxon>Craniata</taxon>
        <taxon>Vertebrata</taxon>
        <taxon>Euteleostomi</taxon>
        <taxon>Mammalia</taxon>
        <taxon>Eutheria</taxon>
        <taxon>Euarchontoglires</taxon>
        <taxon>Primates</taxon>
        <taxon>Haplorrhini</taxon>
        <taxon>Catarrhini</taxon>
        <taxon>Hominidae</taxon>
        <taxon>Pan</taxon>
    </lineage>
</organism>
<dbReference type="Proteomes" id="UP000236370">
    <property type="component" value="Unassembled WGS sequence"/>
</dbReference>
<keyword evidence="1" id="KW-0732">Signal</keyword>
<evidence type="ECO:0000313" key="2">
    <source>
        <dbReference type="EMBL" id="PNI80630.1"/>
    </source>
</evidence>
<feature type="non-terminal residue" evidence="2">
    <location>
        <position position="52"/>
    </location>
</feature>
<accession>A0A2J8P9F0</accession>
<dbReference type="EMBL" id="NBAG03000218">
    <property type="protein sequence ID" value="PNI80630.1"/>
    <property type="molecule type" value="Genomic_DNA"/>
</dbReference>
<dbReference type="AlphaFoldDB" id="A0A2J8P9F0"/>
<comment type="caution">
    <text evidence="2">The sequence shown here is derived from an EMBL/GenBank/DDBJ whole genome shotgun (WGS) entry which is preliminary data.</text>
</comment>
<reference evidence="2 3" key="1">
    <citation type="submission" date="2017-12" db="EMBL/GenBank/DDBJ databases">
        <title>High-resolution comparative analysis of great ape genomes.</title>
        <authorList>
            <person name="Pollen A."/>
            <person name="Hastie A."/>
            <person name="Hormozdiari F."/>
            <person name="Dougherty M."/>
            <person name="Liu R."/>
            <person name="Chaisson M."/>
            <person name="Hoppe E."/>
            <person name="Hill C."/>
            <person name="Pang A."/>
            <person name="Hillier L."/>
            <person name="Baker C."/>
            <person name="Armstrong J."/>
            <person name="Shendure J."/>
            <person name="Paten B."/>
            <person name="Wilson R."/>
            <person name="Chao H."/>
            <person name="Schneider V."/>
            <person name="Ventura M."/>
            <person name="Kronenberg Z."/>
            <person name="Murali S."/>
            <person name="Gordon D."/>
            <person name="Cantsilieris S."/>
            <person name="Munson K."/>
            <person name="Nelson B."/>
            <person name="Raja A."/>
            <person name="Underwood J."/>
            <person name="Diekhans M."/>
            <person name="Fiddes I."/>
            <person name="Haussler D."/>
            <person name="Eichler E."/>
        </authorList>
    </citation>
    <scope>NUCLEOTIDE SEQUENCE [LARGE SCALE GENOMIC DNA]</scope>
    <source>
        <strain evidence="2">Yerkes chimp pedigree #C0471</strain>
    </source>
</reference>
<evidence type="ECO:0000256" key="1">
    <source>
        <dbReference type="SAM" id="SignalP"/>
    </source>
</evidence>
<name>A0A2J8P9F0_PANTR</name>
<evidence type="ECO:0000313" key="3">
    <source>
        <dbReference type="Proteomes" id="UP000236370"/>
    </source>
</evidence>
<proteinExistence type="predicted"/>